<dbReference type="SUPFAM" id="SSF57716">
    <property type="entry name" value="Glucocorticoid receptor-like (DNA-binding domain)"/>
    <property type="match status" value="1"/>
</dbReference>
<evidence type="ECO:0000259" key="13">
    <source>
        <dbReference type="PROSITE" id="PS51843"/>
    </source>
</evidence>
<evidence type="ECO:0000256" key="8">
    <source>
        <dbReference type="ARBA" id="ARBA00023163"/>
    </source>
</evidence>
<dbReference type="SMART" id="SM00430">
    <property type="entry name" value="HOLI"/>
    <property type="match status" value="1"/>
</dbReference>
<dbReference type="PROSITE" id="PS51843">
    <property type="entry name" value="NR_LBD"/>
    <property type="match status" value="1"/>
</dbReference>
<dbReference type="PROSITE" id="PS00031">
    <property type="entry name" value="NUCLEAR_REC_DBD_1"/>
    <property type="match status" value="1"/>
</dbReference>
<evidence type="ECO:0000259" key="12">
    <source>
        <dbReference type="PROSITE" id="PS51030"/>
    </source>
</evidence>
<dbReference type="OrthoDB" id="5816380at2759"/>
<comment type="subcellular location">
    <subcellularLocation>
        <location evidence="1 11">Nucleus</location>
    </subcellularLocation>
</comment>
<keyword evidence="5 11" id="KW-0862">Zinc</keyword>
<reference evidence="14" key="1">
    <citation type="submission" date="2007-07" db="EMBL/GenBank/DDBJ databases">
        <title>PCAP assembly of the Caenorhabditis remanei genome.</title>
        <authorList>
            <consortium name="The Caenorhabditis remanei Sequencing Consortium"/>
            <person name="Wilson R.K."/>
        </authorList>
    </citation>
    <scope>NUCLEOTIDE SEQUENCE [LARGE SCALE GENOMIC DNA]</scope>
    <source>
        <strain evidence="14">PB4641</strain>
    </source>
</reference>
<evidence type="ECO:0000256" key="6">
    <source>
        <dbReference type="ARBA" id="ARBA00023015"/>
    </source>
</evidence>
<evidence type="ECO:0000256" key="3">
    <source>
        <dbReference type="ARBA" id="ARBA00022723"/>
    </source>
</evidence>
<proteinExistence type="inferred from homology"/>
<gene>
    <name evidence="14" type="primary">Cre-nhr-44</name>
    <name evidence="14" type="ORF">CRE_14848</name>
</gene>
<evidence type="ECO:0000256" key="9">
    <source>
        <dbReference type="ARBA" id="ARBA00023170"/>
    </source>
</evidence>
<dbReference type="GO" id="GO:0003700">
    <property type="term" value="F:DNA-binding transcription factor activity"/>
    <property type="evidence" value="ECO:0007669"/>
    <property type="project" value="InterPro"/>
</dbReference>
<evidence type="ECO:0000256" key="4">
    <source>
        <dbReference type="ARBA" id="ARBA00022771"/>
    </source>
</evidence>
<dbReference type="SUPFAM" id="SSF48508">
    <property type="entry name" value="Nuclear receptor ligand-binding domain"/>
    <property type="match status" value="1"/>
</dbReference>
<dbReference type="InParanoid" id="E3N1Y7"/>
<evidence type="ECO:0000256" key="1">
    <source>
        <dbReference type="ARBA" id="ARBA00004123"/>
    </source>
</evidence>
<evidence type="ECO:0000256" key="11">
    <source>
        <dbReference type="RuleBase" id="RU004334"/>
    </source>
</evidence>
<evidence type="ECO:0000256" key="10">
    <source>
        <dbReference type="ARBA" id="ARBA00023242"/>
    </source>
</evidence>
<dbReference type="InterPro" id="IPR049636">
    <property type="entry name" value="HNF4-like_DBD"/>
</dbReference>
<keyword evidence="4 11" id="KW-0863">Zinc-finger</keyword>
<keyword evidence="9 11" id="KW-0675">Receptor</keyword>
<organism evidence="15">
    <name type="scientific">Caenorhabditis remanei</name>
    <name type="common">Caenorhabditis vulgaris</name>
    <dbReference type="NCBI Taxonomy" id="31234"/>
    <lineage>
        <taxon>Eukaryota</taxon>
        <taxon>Metazoa</taxon>
        <taxon>Ecdysozoa</taxon>
        <taxon>Nematoda</taxon>
        <taxon>Chromadorea</taxon>
        <taxon>Rhabditida</taxon>
        <taxon>Rhabditina</taxon>
        <taxon>Rhabditomorpha</taxon>
        <taxon>Rhabditoidea</taxon>
        <taxon>Rhabditidae</taxon>
        <taxon>Peloderinae</taxon>
        <taxon>Caenorhabditis</taxon>
    </lineage>
</organism>
<dbReference type="STRING" id="31234.E3N1Y7"/>
<dbReference type="PANTHER" id="PTHR45680:SF6">
    <property type="entry name" value="NUCLEAR HORMONE RECEPTOR FAMILY-RELATED"/>
    <property type="match status" value="1"/>
</dbReference>
<dbReference type="HOGENOM" id="CLU_007368_7_1_1"/>
<dbReference type="Pfam" id="PF00104">
    <property type="entry name" value="Hormone_recep"/>
    <property type="match status" value="1"/>
</dbReference>
<dbReference type="Gene3D" id="1.10.565.10">
    <property type="entry name" value="Retinoid X Receptor"/>
    <property type="match status" value="1"/>
</dbReference>
<dbReference type="InterPro" id="IPR001628">
    <property type="entry name" value="Znf_hrmn_rcpt"/>
</dbReference>
<keyword evidence="10 11" id="KW-0539">Nucleus</keyword>
<evidence type="ECO:0000256" key="2">
    <source>
        <dbReference type="ARBA" id="ARBA00005993"/>
    </source>
</evidence>
<dbReference type="GO" id="GO:0008270">
    <property type="term" value="F:zinc ion binding"/>
    <property type="evidence" value="ECO:0007669"/>
    <property type="project" value="UniProtKB-KW"/>
</dbReference>
<dbReference type="PANTHER" id="PTHR45680">
    <property type="entry name" value="NUCLEAR HORMONE RECEPTOR FAMILY"/>
    <property type="match status" value="1"/>
</dbReference>
<name>E3N1Y7_CAERE</name>
<protein>
    <submittedName>
        <fullName evidence="14">CRE-NHR-44 protein</fullName>
    </submittedName>
</protein>
<dbReference type="Pfam" id="PF00105">
    <property type="entry name" value="zf-C4"/>
    <property type="match status" value="1"/>
</dbReference>
<dbReference type="FunCoup" id="E3N1Y7">
    <property type="interactions" value="381"/>
</dbReference>
<dbReference type="InterPro" id="IPR051152">
    <property type="entry name" value="C.elegans_Orphan_NR"/>
</dbReference>
<dbReference type="OMA" id="WIMHFEE"/>
<keyword evidence="3 11" id="KW-0479">Metal-binding</keyword>
<dbReference type="Gene3D" id="3.30.50.10">
    <property type="entry name" value="Erythroid Transcription Factor GATA-1, subunit A"/>
    <property type="match status" value="1"/>
</dbReference>
<accession>E3N1Y7</accession>
<dbReference type="eggNOG" id="KOG3575">
    <property type="taxonomic scope" value="Eukaryota"/>
</dbReference>
<dbReference type="EMBL" id="DS268510">
    <property type="protein sequence ID" value="EFO83906.1"/>
    <property type="molecule type" value="Genomic_DNA"/>
</dbReference>
<dbReference type="GO" id="GO:0000978">
    <property type="term" value="F:RNA polymerase II cis-regulatory region sequence-specific DNA binding"/>
    <property type="evidence" value="ECO:0007669"/>
    <property type="project" value="InterPro"/>
</dbReference>
<evidence type="ECO:0000313" key="14">
    <source>
        <dbReference type="EMBL" id="EFO83906.1"/>
    </source>
</evidence>
<evidence type="ECO:0000256" key="7">
    <source>
        <dbReference type="ARBA" id="ARBA00023125"/>
    </source>
</evidence>
<keyword evidence="8 11" id="KW-0804">Transcription</keyword>
<dbReference type="InterPro" id="IPR000536">
    <property type="entry name" value="Nucl_hrmn_rcpt_lig-bd"/>
</dbReference>
<dbReference type="GO" id="GO:0005634">
    <property type="term" value="C:nucleus"/>
    <property type="evidence" value="ECO:0007669"/>
    <property type="project" value="UniProtKB-SubCell"/>
</dbReference>
<dbReference type="InterPro" id="IPR035500">
    <property type="entry name" value="NHR-like_dom_sf"/>
</dbReference>
<evidence type="ECO:0000256" key="5">
    <source>
        <dbReference type="ARBA" id="ARBA00022833"/>
    </source>
</evidence>
<dbReference type="PRINTS" id="PR00047">
    <property type="entry name" value="STROIDFINGER"/>
</dbReference>
<sequence>MMSSISSPSTSTSASSSTVSTPKLQKCLVCFQPAHGNHFGVDCCRACAAFFRRVFVTHKQTFKCREGDKKCTPDELGRWLCKRCRTDRCFALGMKPDNIQRDRDRFVCSEQFHEDRKRKSAELIFPLTVDRFVKNSNPTVRTYTFGSGKNHQHITFFDLSQIISDAEYILRKTPKLDKSLKSKSSLEKLAFGLREVRKSQIMESIPEMRKIGKSETWNHWVNQMRRAGEWISHFEEFRELEHENKVRIIRMIILKSMWHLFARMERISMTAEMRRQKLCEDNEFVHGTDHRINYDKLEIERKWFSEASDQEVRYYIGPFQLFFGETIIHSLMELCPSDVEVTFMLCNLCFHLTGQKLGGRIQEITDRLQDVLADDLHKYYLENDKYSRYSHRLTKLLNLNRQYQTDMEIRRKSFFLADTFNVFRVKLSHPEMFLFSC</sequence>
<dbReference type="AlphaFoldDB" id="E3N1Y7"/>
<dbReference type="PROSITE" id="PS51030">
    <property type="entry name" value="NUCLEAR_REC_DBD_2"/>
    <property type="match status" value="1"/>
</dbReference>
<dbReference type="CDD" id="cd06960">
    <property type="entry name" value="NR_DBD_HNF4A"/>
    <property type="match status" value="1"/>
</dbReference>
<keyword evidence="7 11" id="KW-0238">DNA-binding</keyword>
<dbReference type="Proteomes" id="UP000008281">
    <property type="component" value="Unassembled WGS sequence"/>
</dbReference>
<evidence type="ECO:0000313" key="15">
    <source>
        <dbReference type="Proteomes" id="UP000008281"/>
    </source>
</evidence>
<feature type="domain" description="NR LBD" evidence="13">
    <location>
        <begin position="158"/>
        <end position="436"/>
    </location>
</feature>
<keyword evidence="15" id="KW-1185">Reference proteome</keyword>
<feature type="domain" description="Nuclear receptor" evidence="12">
    <location>
        <begin position="24"/>
        <end position="101"/>
    </location>
</feature>
<dbReference type="SMART" id="SM00399">
    <property type="entry name" value="ZnF_C4"/>
    <property type="match status" value="1"/>
</dbReference>
<keyword evidence="6 11" id="KW-0805">Transcription regulation</keyword>
<comment type="similarity">
    <text evidence="2 11">Belongs to the nuclear hormone receptor family.</text>
</comment>
<dbReference type="InterPro" id="IPR013088">
    <property type="entry name" value="Znf_NHR/GATA"/>
</dbReference>